<dbReference type="GO" id="GO:0016702">
    <property type="term" value="F:oxidoreductase activity, acting on single donors with incorporation of molecular oxygen, incorporation of two atoms of oxygen"/>
    <property type="evidence" value="ECO:0007669"/>
    <property type="project" value="UniProtKB-ARBA"/>
</dbReference>
<evidence type="ECO:0000256" key="2">
    <source>
        <dbReference type="ARBA" id="ARBA00007581"/>
    </source>
</evidence>
<name>A0A1L4D098_9BACT</name>
<evidence type="ECO:0000259" key="6">
    <source>
        <dbReference type="Pfam" id="PF02900"/>
    </source>
</evidence>
<dbReference type="KEGG" id="saqi:AXG55_06815"/>
<dbReference type="STRING" id="1915309.AXG55_06815"/>
<reference evidence="7 8" key="1">
    <citation type="submission" date="2016-10" db="EMBL/GenBank/DDBJ databases">
        <title>Silvanigrella aquatica sp. nov., isolated from a freshwater lake located in the Black Forest, Germany, description of Silvanigrellaceae fam. nov., Silvanigrellales ord. nov., reclassification of the order Bdellovibrionales in the class Oligoflexia, reclassification of the families Bacteriovoracaceae and Halobacteriovoraceae in the new order Bacteriovoracales ord. nov., and reclassification of the family Pseudobacteriovoracaceae in the order Oligoflexiales.</title>
        <authorList>
            <person name="Hahn M.W."/>
            <person name="Schmidt J."/>
            <person name="Koll U."/>
            <person name="Rohde M."/>
            <person name="Verbag S."/>
            <person name="Pitt A."/>
            <person name="Nakai R."/>
            <person name="Naganuma T."/>
            <person name="Lang E."/>
        </authorList>
    </citation>
    <scope>NUCLEOTIDE SEQUENCE [LARGE SCALE GENOMIC DNA]</scope>
    <source>
        <strain evidence="7 8">MWH-Nonnen-W8red</strain>
    </source>
</reference>
<dbReference type="PIRSF" id="PIRSF006157">
    <property type="entry name" value="Doxgns_DODA"/>
    <property type="match status" value="1"/>
</dbReference>
<organism evidence="7 8">
    <name type="scientific">Silvanigrella aquatica</name>
    <dbReference type="NCBI Taxonomy" id="1915309"/>
    <lineage>
        <taxon>Bacteria</taxon>
        <taxon>Pseudomonadati</taxon>
        <taxon>Bdellovibrionota</taxon>
        <taxon>Oligoflexia</taxon>
        <taxon>Silvanigrellales</taxon>
        <taxon>Silvanigrellaceae</taxon>
        <taxon>Silvanigrella</taxon>
    </lineage>
</organism>
<dbReference type="InterPro" id="IPR014436">
    <property type="entry name" value="Extradiol_dOase_DODA"/>
</dbReference>
<dbReference type="Proteomes" id="UP000184731">
    <property type="component" value="Chromosome"/>
</dbReference>
<dbReference type="OrthoDB" id="5289554at2"/>
<evidence type="ECO:0000313" key="8">
    <source>
        <dbReference type="Proteomes" id="UP000184731"/>
    </source>
</evidence>
<dbReference type="PANTHER" id="PTHR30096">
    <property type="entry name" value="4,5-DOPA DIOXYGENASE EXTRADIOL-LIKE PROTEIN"/>
    <property type="match status" value="1"/>
</dbReference>
<protein>
    <recommendedName>
        <fullName evidence="6">Extradiol ring-cleavage dioxygenase class III enzyme subunit B domain-containing protein</fullName>
    </recommendedName>
</protein>
<evidence type="ECO:0000256" key="3">
    <source>
        <dbReference type="ARBA" id="ARBA00022723"/>
    </source>
</evidence>
<dbReference type="Gene3D" id="3.40.830.10">
    <property type="entry name" value="LigB-like"/>
    <property type="match status" value="1"/>
</dbReference>
<dbReference type="CDD" id="cd07363">
    <property type="entry name" value="45_DOPA_Dioxygenase"/>
    <property type="match status" value="1"/>
</dbReference>
<dbReference type="EMBL" id="CP017834">
    <property type="protein sequence ID" value="APJ03632.1"/>
    <property type="molecule type" value="Genomic_DNA"/>
</dbReference>
<dbReference type="SUPFAM" id="SSF53213">
    <property type="entry name" value="LigB-like"/>
    <property type="match status" value="1"/>
</dbReference>
<comment type="cofactor">
    <cofactor evidence="1">
        <name>Zn(2+)</name>
        <dbReference type="ChEBI" id="CHEBI:29105"/>
    </cofactor>
</comment>
<dbReference type="InterPro" id="IPR004183">
    <property type="entry name" value="Xdiol_dOase_suB"/>
</dbReference>
<proteinExistence type="inferred from homology"/>
<comment type="similarity">
    <text evidence="2">Belongs to the DODA-type extradiol aromatic ring-opening dioxygenase family.</text>
</comment>
<dbReference type="GO" id="GO:0008198">
    <property type="term" value="F:ferrous iron binding"/>
    <property type="evidence" value="ECO:0007669"/>
    <property type="project" value="InterPro"/>
</dbReference>
<feature type="domain" description="Extradiol ring-cleavage dioxygenase class III enzyme subunit B" evidence="6">
    <location>
        <begin position="25"/>
        <end position="255"/>
    </location>
</feature>
<keyword evidence="4" id="KW-0862">Zinc</keyword>
<dbReference type="RefSeq" id="WP_148697372.1">
    <property type="nucleotide sequence ID" value="NZ_CP017834.1"/>
</dbReference>
<dbReference type="AlphaFoldDB" id="A0A1L4D098"/>
<evidence type="ECO:0000313" key="7">
    <source>
        <dbReference type="EMBL" id="APJ03632.1"/>
    </source>
</evidence>
<gene>
    <name evidence="7" type="ORF">AXG55_06815</name>
</gene>
<dbReference type="GO" id="GO:0008270">
    <property type="term" value="F:zinc ion binding"/>
    <property type="evidence" value="ECO:0007669"/>
    <property type="project" value="InterPro"/>
</dbReference>
<keyword evidence="8" id="KW-1185">Reference proteome</keyword>
<dbReference type="PANTHER" id="PTHR30096:SF0">
    <property type="entry name" value="4,5-DOPA DIOXYGENASE EXTRADIOL-LIKE PROTEIN"/>
    <property type="match status" value="1"/>
</dbReference>
<accession>A0A1L4D098</accession>
<sequence>MEQSQSATAMFIGHGSPLNAIIRNDYTETLAHLGRNISKNINSIVCISAHWNTEGIFITGAENLKTIYDFSGFPDELYQIKYAPKGNPKLAQEMQLLLKDYSPQIDFNRGLDHGAWSVLVHMFPKVDIPVLQLSLNLNFRTADHYKLALLLKPLRKEGILFLGTGNIVHSFFSFDQDINAPSPQWAIDFDLNIKKALIERDHNSIIRYRRIFGRSAKLSVPTEEHYLPLLYIIALQEEAESVNFIYEKFQNSGMSMRSFTLNNIEL</sequence>
<keyword evidence="3" id="KW-0479">Metal-binding</keyword>
<keyword evidence="5" id="KW-0560">Oxidoreductase</keyword>
<dbReference type="Pfam" id="PF02900">
    <property type="entry name" value="LigB"/>
    <property type="match status" value="1"/>
</dbReference>
<evidence type="ECO:0000256" key="4">
    <source>
        <dbReference type="ARBA" id="ARBA00022833"/>
    </source>
</evidence>
<evidence type="ECO:0000256" key="5">
    <source>
        <dbReference type="ARBA" id="ARBA00023002"/>
    </source>
</evidence>
<evidence type="ECO:0000256" key="1">
    <source>
        <dbReference type="ARBA" id="ARBA00001947"/>
    </source>
</evidence>